<evidence type="ECO:0000313" key="2">
    <source>
        <dbReference type="Proteomes" id="UP001056120"/>
    </source>
</evidence>
<organism evidence="1 2">
    <name type="scientific">Smallanthus sonchifolius</name>
    <dbReference type="NCBI Taxonomy" id="185202"/>
    <lineage>
        <taxon>Eukaryota</taxon>
        <taxon>Viridiplantae</taxon>
        <taxon>Streptophyta</taxon>
        <taxon>Embryophyta</taxon>
        <taxon>Tracheophyta</taxon>
        <taxon>Spermatophyta</taxon>
        <taxon>Magnoliopsida</taxon>
        <taxon>eudicotyledons</taxon>
        <taxon>Gunneridae</taxon>
        <taxon>Pentapetalae</taxon>
        <taxon>asterids</taxon>
        <taxon>campanulids</taxon>
        <taxon>Asterales</taxon>
        <taxon>Asteraceae</taxon>
        <taxon>Asteroideae</taxon>
        <taxon>Heliantheae alliance</taxon>
        <taxon>Millerieae</taxon>
        <taxon>Smallanthus</taxon>
    </lineage>
</organism>
<name>A0ACB9FRX9_9ASTR</name>
<reference evidence="1 2" key="2">
    <citation type="journal article" date="2022" name="Mol. Ecol. Resour.">
        <title>The genomes of chicory, endive, great burdock and yacon provide insights into Asteraceae paleo-polyploidization history and plant inulin production.</title>
        <authorList>
            <person name="Fan W."/>
            <person name="Wang S."/>
            <person name="Wang H."/>
            <person name="Wang A."/>
            <person name="Jiang F."/>
            <person name="Liu H."/>
            <person name="Zhao H."/>
            <person name="Xu D."/>
            <person name="Zhang Y."/>
        </authorList>
    </citation>
    <scope>NUCLEOTIDE SEQUENCE [LARGE SCALE GENOMIC DNA]</scope>
    <source>
        <strain evidence="2">cv. Yunnan</strain>
        <tissue evidence="1">Leaves</tissue>
    </source>
</reference>
<keyword evidence="2" id="KW-1185">Reference proteome</keyword>
<accession>A0ACB9FRX9</accession>
<dbReference type="EMBL" id="CM042033">
    <property type="protein sequence ID" value="KAI3774113.1"/>
    <property type="molecule type" value="Genomic_DNA"/>
</dbReference>
<sequence>MFLTDMDLLFVKRHNVCAFLNAADPKSAGFKPVLNFLDNSNLSVAISHDLPVFETTIRQFWDTTTTVIDNVEHIRAIVHNQKVLLSEATIREVLHFNDNPEAPVEFPSSYVKECFRRLGHPDEFKSGQIIKNSLPSQRRYIVHIFIHCLSIRKGGFDSANSIVASVVLGLIKGRDYNFSGLVFGKLKENMTGGVKEKFLVYPSYMKSSRKRTNRVIADIPLFGHILGEVEEEVPDMDPQLQVESSLSEEEEEEIEQDQGVNEEEQEVEAKIPHDQEVEQPILEAHFLDLELANIEEQVQLPPMIVENVEAESSGTLDEGIYVPEHLTPIHSPIHVSTTPQPTPQPTPPISPAHETSPTVPRLKSLSLEVKKLQNEVTKKDGVIESLKTDMSECKDEKLISQQQQDLKFVIDLVNQLKDSLVKSSDQETASTAPGETTFAGGPSSPTFVTNPESTMTIFTGPATKSKEVMEVKIEDTQCDLTSASERRAARERGKGKESNVEVVILDEEEIGSDHELNELLNQIDNYGINDNYPEIMTTRDQSEERTRYFIDQADEIQALPDDDKEESNVQVDLVKPVILDEKTTTHTEPTPTECTPTEPIQAPKPNPEYPYLTGLEFSSLPRYDMRALAKLPLQNPGKSMGLITLSSYCNNKPSMTSETVKSIILPRSVPVQLQNFKKWFYNSTIGSAVIECEGMDDIQIFEPMELLKFQPEDLEVLLNNLIKIFHEDDEPDAKAYQRVVTINAKSRFQKSSQEPTA</sequence>
<proteinExistence type="predicted"/>
<comment type="caution">
    <text evidence="1">The sequence shown here is derived from an EMBL/GenBank/DDBJ whole genome shotgun (WGS) entry which is preliminary data.</text>
</comment>
<protein>
    <submittedName>
        <fullName evidence="1">Uncharacterized protein</fullName>
    </submittedName>
</protein>
<dbReference type="Proteomes" id="UP001056120">
    <property type="component" value="Linkage Group LG16"/>
</dbReference>
<gene>
    <name evidence="1" type="ORF">L1987_48657</name>
</gene>
<reference evidence="2" key="1">
    <citation type="journal article" date="2022" name="Mol. Ecol. Resour.">
        <title>The genomes of chicory, endive, great burdock and yacon provide insights into Asteraceae palaeo-polyploidization history and plant inulin production.</title>
        <authorList>
            <person name="Fan W."/>
            <person name="Wang S."/>
            <person name="Wang H."/>
            <person name="Wang A."/>
            <person name="Jiang F."/>
            <person name="Liu H."/>
            <person name="Zhao H."/>
            <person name="Xu D."/>
            <person name="Zhang Y."/>
        </authorList>
    </citation>
    <scope>NUCLEOTIDE SEQUENCE [LARGE SCALE GENOMIC DNA]</scope>
    <source>
        <strain evidence="2">cv. Yunnan</strain>
    </source>
</reference>
<evidence type="ECO:0000313" key="1">
    <source>
        <dbReference type="EMBL" id="KAI3774113.1"/>
    </source>
</evidence>